<protein>
    <submittedName>
        <fullName evidence="2">DsbA family oxidoreductase</fullName>
    </submittedName>
</protein>
<keyword evidence="3" id="KW-1185">Reference proteome</keyword>
<gene>
    <name evidence="2" type="ORF">MM239_02965</name>
</gene>
<evidence type="ECO:0000313" key="2">
    <source>
        <dbReference type="EMBL" id="MCH7408344.1"/>
    </source>
</evidence>
<dbReference type="EMBL" id="JAKZGP010000004">
    <property type="protein sequence ID" value="MCH7408344.1"/>
    <property type="molecule type" value="Genomic_DNA"/>
</dbReference>
<proteinExistence type="predicted"/>
<dbReference type="SUPFAM" id="SSF52833">
    <property type="entry name" value="Thioredoxin-like"/>
    <property type="match status" value="1"/>
</dbReference>
<name>A0ABS9UW02_9BACT</name>
<organism evidence="2 3">
    <name type="scientific">Belliella filtrata</name>
    <dbReference type="NCBI Taxonomy" id="2923435"/>
    <lineage>
        <taxon>Bacteria</taxon>
        <taxon>Pseudomonadati</taxon>
        <taxon>Bacteroidota</taxon>
        <taxon>Cytophagia</taxon>
        <taxon>Cytophagales</taxon>
        <taxon>Cyclobacteriaceae</taxon>
        <taxon>Belliella</taxon>
    </lineage>
</organism>
<accession>A0ABS9UW02</accession>
<dbReference type="Pfam" id="PF01323">
    <property type="entry name" value="DSBA"/>
    <property type="match status" value="1"/>
</dbReference>
<comment type="caution">
    <text evidence="2">The sequence shown here is derived from an EMBL/GenBank/DDBJ whole genome shotgun (WGS) entry which is preliminary data.</text>
</comment>
<dbReference type="RefSeq" id="WP_241346477.1">
    <property type="nucleotide sequence ID" value="NZ_JAKZGP010000004.1"/>
</dbReference>
<dbReference type="CDD" id="cd03024">
    <property type="entry name" value="DsbA_FrnE"/>
    <property type="match status" value="1"/>
</dbReference>
<dbReference type="Gene3D" id="3.40.30.10">
    <property type="entry name" value="Glutaredoxin"/>
    <property type="match status" value="1"/>
</dbReference>
<dbReference type="Proteomes" id="UP001165489">
    <property type="component" value="Unassembled WGS sequence"/>
</dbReference>
<reference evidence="2" key="1">
    <citation type="submission" date="2022-03" db="EMBL/GenBank/DDBJ databases">
        <title>De novo assembled genomes of Belliella spp. (Cyclobacteriaceae) strains.</title>
        <authorList>
            <person name="Szabo A."/>
            <person name="Korponai K."/>
            <person name="Felfoldi T."/>
        </authorList>
    </citation>
    <scope>NUCLEOTIDE SEQUENCE</scope>
    <source>
        <strain evidence="2">DSM 111904</strain>
    </source>
</reference>
<evidence type="ECO:0000259" key="1">
    <source>
        <dbReference type="Pfam" id="PF01323"/>
    </source>
</evidence>
<feature type="domain" description="DSBA-like thioredoxin" evidence="1">
    <location>
        <begin position="3"/>
        <end position="204"/>
    </location>
</feature>
<sequence>MKIEIWSDVMCPFCYIGKRRLEASLAKFEHRDKVEIVWKSFLLNPDLKTNPDQSTLDYLSASKGWSKSQTEQILSQVVEMANNEGLTYHMDKTVVANAKNAHRVLQFAKALRLGDSMKERLFKAYFTEGANIDDTATLQRLGEEVGLDREDLKDVLASDQFIEKVNGDIQEAIQIGVRGVPFFVFDNKFAISGAQAVETFDQTLTKAWEKYMESQQPLKFESQEINNSCDLEGNCNND</sequence>
<dbReference type="PANTHER" id="PTHR13887:SF41">
    <property type="entry name" value="THIOREDOXIN SUPERFAMILY PROTEIN"/>
    <property type="match status" value="1"/>
</dbReference>
<dbReference type="PANTHER" id="PTHR13887">
    <property type="entry name" value="GLUTATHIONE S-TRANSFERASE KAPPA"/>
    <property type="match status" value="1"/>
</dbReference>
<dbReference type="InterPro" id="IPR001853">
    <property type="entry name" value="DSBA-like_thioredoxin_dom"/>
</dbReference>
<evidence type="ECO:0000313" key="3">
    <source>
        <dbReference type="Proteomes" id="UP001165489"/>
    </source>
</evidence>
<dbReference type="InterPro" id="IPR036249">
    <property type="entry name" value="Thioredoxin-like_sf"/>
</dbReference>